<accession>A0ABW1DW11</accession>
<dbReference type="InterPro" id="IPR006311">
    <property type="entry name" value="TAT_signal"/>
</dbReference>
<evidence type="ECO:0000313" key="9">
    <source>
        <dbReference type="EMBL" id="MFC5852833.1"/>
    </source>
</evidence>
<name>A0ABW1DW11_9ACTN</name>
<evidence type="ECO:0000256" key="1">
    <source>
        <dbReference type="ARBA" id="ARBA00022512"/>
    </source>
</evidence>
<keyword evidence="3 7" id="KW-0732">Signal</keyword>
<dbReference type="InterPro" id="IPR019931">
    <property type="entry name" value="LPXTG_anchor"/>
</dbReference>
<dbReference type="NCBIfam" id="NF040603">
    <property type="entry name" value="choice_anch_P"/>
    <property type="match status" value="1"/>
</dbReference>
<proteinExistence type="predicted"/>
<dbReference type="PROSITE" id="PS50847">
    <property type="entry name" value="GRAM_POS_ANCHORING"/>
    <property type="match status" value="1"/>
</dbReference>
<feature type="region of interest" description="Disordered" evidence="5">
    <location>
        <begin position="240"/>
        <end position="312"/>
    </location>
</feature>
<dbReference type="NCBIfam" id="TIGR01167">
    <property type="entry name" value="LPXTG_anchor"/>
    <property type="match status" value="1"/>
</dbReference>
<keyword evidence="6" id="KW-0472">Membrane</keyword>
<evidence type="ECO:0000256" key="7">
    <source>
        <dbReference type="SAM" id="SignalP"/>
    </source>
</evidence>
<keyword evidence="2" id="KW-0964">Secreted</keyword>
<evidence type="ECO:0000256" key="4">
    <source>
        <dbReference type="ARBA" id="ARBA00023088"/>
    </source>
</evidence>
<dbReference type="RefSeq" id="WP_381362760.1">
    <property type="nucleotide sequence ID" value="NZ_JBHSOA010000025.1"/>
</dbReference>
<feature type="compositionally biased region" description="Low complexity" evidence="5">
    <location>
        <begin position="240"/>
        <end position="253"/>
    </location>
</feature>
<dbReference type="EMBL" id="JBHSOA010000025">
    <property type="protein sequence ID" value="MFC5852833.1"/>
    <property type="molecule type" value="Genomic_DNA"/>
</dbReference>
<comment type="caution">
    <text evidence="9">The sequence shown here is derived from an EMBL/GenBank/DDBJ whole genome shotgun (WGS) entry which is preliminary data.</text>
</comment>
<dbReference type="InterPro" id="IPR048202">
    <property type="entry name" value="SCO1860-like"/>
</dbReference>
<keyword evidence="6" id="KW-1133">Transmembrane helix</keyword>
<evidence type="ECO:0000256" key="5">
    <source>
        <dbReference type="SAM" id="MobiDB-lite"/>
    </source>
</evidence>
<feature type="compositionally biased region" description="Low complexity" evidence="5">
    <location>
        <begin position="286"/>
        <end position="303"/>
    </location>
</feature>
<feature type="compositionally biased region" description="Basic and acidic residues" evidence="5">
    <location>
        <begin position="260"/>
        <end position="270"/>
    </location>
</feature>
<feature type="domain" description="Gram-positive cocci surface proteins LPxTG" evidence="8">
    <location>
        <begin position="301"/>
        <end position="337"/>
    </location>
</feature>
<dbReference type="NCBIfam" id="NF041528">
    <property type="entry name" value="strep_LAETG"/>
    <property type="match status" value="1"/>
</dbReference>
<dbReference type="NCBIfam" id="NF041527">
    <property type="entry name" value="SCO1860_LAETG"/>
    <property type="match status" value="1"/>
</dbReference>
<keyword evidence="1" id="KW-0134">Cell wall</keyword>
<organism evidence="9 10">
    <name type="scientific">Streptomyces chlorus</name>
    <dbReference type="NCBI Taxonomy" id="887452"/>
    <lineage>
        <taxon>Bacteria</taxon>
        <taxon>Bacillati</taxon>
        <taxon>Actinomycetota</taxon>
        <taxon>Actinomycetes</taxon>
        <taxon>Kitasatosporales</taxon>
        <taxon>Streptomycetaceae</taxon>
        <taxon>Streptomyces</taxon>
    </lineage>
</organism>
<sequence>MNSTNFLMPARRWVVVATATVLAAGPAALAGAGTAQATGEHGSASAAVLRTGLDVALLDKTVNVPLTVSLNEVHAPQSARRTALTADLEGVDKGKPFSVLRAEVADAKATVEGNRAESSTTLAKARVHLPGLPLLSLIELETVTSKAVCETGRTPLASATLPGTVTVLGKRVKLTASGPTEVKVPGVGEVRLDLSKTETTSRTAAATALQLKVSVNPLRLNVAEVNGTVTLAEATCEAPGADAAPAPAAPGEQQEPEPEQEQRQEEERADAGASPADSESDADVKPQGARAEQAAPARADLAETGGDSATPYVAGGALALLAAGGAAVLLSRRGRRT</sequence>
<gene>
    <name evidence="9" type="ORF">ACFPZI_13590</name>
</gene>
<evidence type="ECO:0000256" key="3">
    <source>
        <dbReference type="ARBA" id="ARBA00022729"/>
    </source>
</evidence>
<reference evidence="10" key="1">
    <citation type="journal article" date="2019" name="Int. J. Syst. Evol. Microbiol.">
        <title>The Global Catalogue of Microorganisms (GCM) 10K type strain sequencing project: providing services to taxonomists for standard genome sequencing and annotation.</title>
        <authorList>
            <consortium name="The Broad Institute Genomics Platform"/>
            <consortium name="The Broad Institute Genome Sequencing Center for Infectious Disease"/>
            <person name="Wu L."/>
            <person name="Ma J."/>
        </authorList>
    </citation>
    <scope>NUCLEOTIDE SEQUENCE [LARGE SCALE GENOMIC DNA]</scope>
    <source>
        <strain evidence="10">JCM 10411</strain>
    </source>
</reference>
<dbReference type="PROSITE" id="PS51318">
    <property type="entry name" value="TAT"/>
    <property type="match status" value="1"/>
</dbReference>
<dbReference type="Proteomes" id="UP001596180">
    <property type="component" value="Unassembled WGS sequence"/>
</dbReference>
<keyword evidence="10" id="KW-1185">Reference proteome</keyword>
<feature type="chain" id="PRO_5046832305" evidence="7">
    <location>
        <begin position="38"/>
        <end position="337"/>
    </location>
</feature>
<feature type="transmembrane region" description="Helical" evidence="6">
    <location>
        <begin position="312"/>
        <end position="331"/>
    </location>
</feature>
<keyword evidence="4" id="KW-0572">Peptidoglycan-anchor</keyword>
<evidence type="ECO:0000256" key="2">
    <source>
        <dbReference type="ARBA" id="ARBA00022525"/>
    </source>
</evidence>
<evidence type="ECO:0000259" key="8">
    <source>
        <dbReference type="PROSITE" id="PS50847"/>
    </source>
</evidence>
<keyword evidence="6" id="KW-0812">Transmembrane</keyword>
<evidence type="ECO:0000256" key="6">
    <source>
        <dbReference type="SAM" id="Phobius"/>
    </source>
</evidence>
<evidence type="ECO:0000313" key="10">
    <source>
        <dbReference type="Proteomes" id="UP001596180"/>
    </source>
</evidence>
<protein>
    <submittedName>
        <fullName evidence="9">SCO1860 family LAETG-anchored protein</fullName>
    </submittedName>
</protein>
<feature type="signal peptide" evidence="7">
    <location>
        <begin position="1"/>
        <end position="37"/>
    </location>
</feature>